<reference evidence="1" key="3">
    <citation type="submission" date="2018-07" db="EMBL/GenBank/DDBJ databases">
        <title>WGS assembly of Glycine max.</title>
        <authorList>
            <person name="Schmutz J."/>
            <person name="Cannon S."/>
            <person name="Schlueter J."/>
            <person name="Ma J."/>
            <person name="Mitros T."/>
            <person name="Nelson W."/>
            <person name="Hyten D."/>
            <person name="Song Q."/>
            <person name="Thelen J."/>
            <person name="Cheng J."/>
            <person name="Xu D."/>
            <person name="Hellsten U."/>
            <person name="May G."/>
            <person name="Yu Y."/>
            <person name="Sakurai T."/>
            <person name="Umezawa T."/>
            <person name="Bhattacharyya M."/>
            <person name="Sandhu D."/>
            <person name="Valliyodan B."/>
            <person name="Lindquist E."/>
            <person name="Peto M."/>
            <person name="Grant D."/>
            <person name="Shu S."/>
            <person name="Goodstein D."/>
            <person name="Barry K."/>
            <person name="Futrell-Griggs M."/>
            <person name="Abernathy B."/>
            <person name="Du J."/>
            <person name="Tian Z."/>
            <person name="Zhu L."/>
            <person name="Gill N."/>
            <person name="Joshi T."/>
            <person name="Libault M."/>
            <person name="Sethuraman A."/>
            <person name="Zhang X."/>
            <person name="Shinozaki K."/>
            <person name="Nguyen H."/>
            <person name="Wing R."/>
            <person name="Cregan P."/>
            <person name="Specht J."/>
            <person name="Grimwood J."/>
            <person name="Rokhsar D."/>
            <person name="Stacey G."/>
            <person name="Shoemaker R."/>
            <person name="Jackson S."/>
        </authorList>
    </citation>
    <scope>NUCLEOTIDE SEQUENCE</scope>
    <source>
        <tissue evidence="1">Callus</tissue>
    </source>
</reference>
<reference evidence="1 2" key="1">
    <citation type="journal article" date="2010" name="Nature">
        <title>Genome sequence of the palaeopolyploid soybean.</title>
        <authorList>
            <person name="Schmutz J."/>
            <person name="Cannon S.B."/>
            <person name="Schlueter J."/>
            <person name="Ma J."/>
            <person name="Mitros T."/>
            <person name="Nelson W."/>
            <person name="Hyten D.L."/>
            <person name="Song Q."/>
            <person name="Thelen J.J."/>
            <person name="Cheng J."/>
            <person name="Xu D."/>
            <person name="Hellsten U."/>
            <person name="May G.D."/>
            <person name="Yu Y."/>
            <person name="Sakurai T."/>
            <person name="Umezawa T."/>
            <person name="Bhattacharyya M.K."/>
            <person name="Sandhu D."/>
            <person name="Valliyodan B."/>
            <person name="Lindquist E."/>
            <person name="Peto M."/>
            <person name="Grant D."/>
            <person name="Shu S."/>
            <person name="Goodstein D."/>
            <person name="Barry K."/>
            <person name="Futrell-Griggs M."/>
            <person name="Abernathy B."/>
            <person name="Du J."/>
            <person name="Tian Z."/>
            <person name="Zhu L."/>
            <person name="Gill N."/>
            <person name="Joshi T."/>
            <person name="Libault M."/>
            <person name="Sethuraman A."/>
            <person name="Zhang X.-C."/>
            <person name="Shinozaki K."/>
            <person name="Nguyen H.T."/>
            <person name="Wing R.A."/>
            <person name="Cregan P."/>
            <person name="Specht J."/>
            <person name="Grimwood J."/>
            <person name="Rokhsar D."/>
            <person name="Stacey G."/>
            <person name="Shoemaker R.C."/>
            <person name="Jackson S.A."/>
        </authorList>
    </citation>
    <scope>NUCLEOTIDE SEQUENCE [LARGE SCALE GENOMIC DNA]</scope>
    <source>
        <strain evidence="2">cv. Williams 82</strain>
        <tissue evidence="1">Callus</tissue>
    </source>
</reference>
<name>A0A0R0G1J8_SOYBN</name>
<evidence type="ECO:0000313" key="1">
    <source>
        <dbReference type="EMBL" id="KRH09129.1"/>
    </source>
</evidence>
<evidence type="ECO:0000313" key="2">
    <source>
        <dbReference type="EnsemblPlants" id="KRH09129"/>
    </source>
</evidence>
<accession>A0A0R0G1J8</accession>
<dbReference type="Proteomes" id="UP000008827">
    <property type="component" value="Chromosome 16"/>
</dbReference>
<gene>
    <name evidence="1" type="ORF">GLYMA_16G198000</name>
</gene>
<dbReference type="Gramene" id="KRH09129">
    <property type="protein sequence ID" value="KRH09129"/>
    <property type="gene ID" value="GLYMA_16G198000"/>
</dbReference>
<reference evidence="2" key="2">
    <citation type="submission" date="2018-02" db="UniProtKB">
        <authorList>
            <consortium name="EnsemblPlants"/>
        </authorList>
    </citation>
    <scope>IDENTIFICATION</scope>
    <source>
        <strain evidence="2">Williams 82</strain>
    </source>
</reference>
<sequence>MSRTGSVRAAIVDVRVPFLVQGTLLLGLFKNNTDSINDSEKKNSVQKGSRATMCSTIHKPSSHRGYTQQSSELGSCHIRNLAEGKRVDVFSVAYHLVSCLGASK</sequence>
<dbReference type="EMBL" id="CM000849">
    <property type="protein sequence ID" value="KRH09129.1"/>
    <property type="molecule type" value="Genomic_DNA"/>
</dbReference>
<proteinExistence type="predicted"/>
<evidence type="ECO:0000313" key="3">
    <source>
        <dbReference type="Proteomes" id="UP000008827"/>
    </source>
</evidence>
<dbReference type="InParanoid" id="A0A0R0G1J8"/>
<organism evidence="1">
    <name type="scientific">Glycine max</name>
    <name type="common">Soybean</name>
    <name type="synonym">Glycine hispida</name>
    <dbReference type="NCBI Taxonomy" id="3847"/>
    <lineage>
        <taxon>Eukaryota</taxon>
        <taxon>Viridiplantae</taxon>
        <taxon>Streptophyta</taxon>
        <taxon>Embryophyta</taxon>
        <taxon>Tracheophyta</taxon>
        <taxon>Spermatophyta</taxon>
        <taxon>Magnoliopsida</taxon>
        <taxon>eudicotyledons</taxon>
        <taxon>Gunneridae</taxon>
        <taxon>Pentapetalae</taxon>
        <taxon>rosids</taxon>
        <taxon>fabids</taxon>
        <taxon>Fabales</taxon>
        <taxon>Fabaceae</taxon>
        <taxon>Papilionoideae</taxon>
        <taxon>50 kb inversion clade</taxon>
        <taxon>NPAAA clade</taxon>
        <taxon>indigoferoid/millettioid clade</taxon>
        <taxon>Phaseoleae</taxon>
        <taxon>Glycine</taxon>
        <taxon>Glycine subgen. Soja</taxon>
    </lineage>
</organism>
<protein>
    <submittedName>
        <fullName evidence="1 2">Uncharacterized protein</fullName>
    </submittedName>
</protein>
<dbReference type="EnsemblPlants" id="KRH09129">
    <property type="protein sequence ID" value="KRH09129"/>
    <property type="gene ID" value="GLYMA_16G198000"/>
</dbReference>
<dbReference type="AlphaFoldDB" id="A0A0R0G1J8"/>
<keyword evidence="3" id="KW-1185">Reference proteome</keyword>